<accession>A0A419S3E8</accession>
<evidence type="ECO:0000313" key="2">
    <source>
        <dbReference type="Proteomes" id="UP000283433"/>
    </source>
</evidence>
<evidence type="ECO:0000313" key="1">
    <source>
        <dbReference type="EMBL" id="RKD13818.1"/>
    </source>
</evidence>
<keyword evidence="2" id="KW-1185">Reference proteome</keyword>
<dbReference type="EMBL" id="MBTA01000027">
    <property type="protein sequence ID" value="RKD13818.1"/>
    <property type="molecule type" value="Genomic_DNA"/>
</dbReference>
<name>A0A419S3E8_9SPHI</name>
<protein>
    <recommendedName>
        <fullName evidence="3">Viral A-type inclusion protein</fullName>
    </recommendedName>
</protein>
<reference evidence="1 2" key="1">
    <citation type="submission" date="2016-07" db="EMBL/GenBank/DDBJ databases">
        <title>Genome of Pelobium manganitolerans.</title>
        <authorList>
            <person name="Wu S."/>
            <person name="Wang G."/>
        </authorList>
    </citation>
    <scope>NUCLEOTIDE SEQUENCE [LARGE SCALE GENOMIC DNA]</scope>
    <source>
        <strain evidence="1 2">YS-25</strain>
    </source>
</reference>
<dbReference type="Proteomes" id="UP000283433">
    <property type="component" value="Unassembled WGS sequence"/>
</dbReference>
<comment type="caution">
    <text evidence="1">The sequence shown here is derived from an EMBL/GenBank/DDBJ whole genome shotgun (WGS) entry which is preliminary data.</text>
</comment>
<organism evidence="1 2">
    <name type="scientific">Pelobium manganitolerans</name>
    <dbReference type="NCBI Taxonomy" id="1842495"/>
    <lineage>
        <taxon>Bacteria</taxon>
        <taxon>Pseudomonadati</taxon>
        <taxon>Bacteroidota</taxon>
        <taxon>Sphingobacteriia</taxon>
        <taxon>Sphingobacteriales</taxon>
        <taxon>Sphingobacteriaceae</taxon>
        <taxon>Pelobium</taxon>
    </lineage>
</organism>
<sequence length="171" mass="19123">MAIAKIALESIFDKNLIMKSLKNTLNLSIGFIALIAIALGACNQSQKKTQDDLQQSVIASHDSLMNQMSTLMEKKMQLNYLVAHLDSLKAKNPSLDTADLRVQLNDAANHLAKADEDMMAWMHEFSPEYDGKSEDEVITYLKGEQEKLNNLENAFKQAIVHSDSLVRSLNK</sequence>
<evidence type="ECO:0008006" key="3">
    <source>
        <dbReference type="Google" id="ProtNLM"/>
    </source>
</evidence>
<proteinExistence type="predicted"/>
<gene>
    <name evidence="1" type="ORF">BCY91_09670</name>
</gene>
<dbReference type="AlphaFoldDB" id="A0A419S3E8"/>